<dbReference type="InterPro" id="IPR028345">
    <property type="entry name" value="Antibiotic_NAT-like"/>
</dbReference>
<reference evidence="2 3" key="1">
    <citation type="submission" date="2019-07" db="EMBL/GenBank/DDBJ databases">
        <authorList>
            <person name="Kim J.K."/>
            <person name="Cheong H.-M."/>
            <person name="Choi Y."/>
            <person name="Hwang K.J."/>
            <person name="Lee S."/>
            <person name="Choi C."/>
        </authorList>
    </citation>
    <scope>NUCLEOTIDE SEQUENCE [LARGE SCALE GENOMIC DNA]</scope>
    <source>
        <strain evidence="2 3">KS 22</strain>
    </source>
</reference>
<gene>
    <name evidence="2" type="ORF">FPL14_11655</name>
</gene>
<dbReference type="Gene3D" id="3.40.50.10360">
    <property type="entry name" value="Hypothetical protein TT1679"/>
    <property type="match status" value="1"/>
</dbReference>
<evidence type="ECO:0000256" key="1">
    <source>
        <dbReference type="HAMAP-Rule" id="MF_00800"/>
    </source>
</evidence>
<dbReference type="SUPFAM" id="SSF110710">
    <property type="entry name" value="TTHA0583/YokD-like"/>
    <property type="match status" value="1"/>
</dbReference>
<dbReference type="HAMAP" id="MF_00800">
    <property type="entry name" value="UPF0340"/>
    <property type="match status" value="1"/>
</dbReference>
<protein>
    <recommendedName>
        <fullName evidence="1">UPF0340 protein FPL14_11655</fullName>
    </recommendedName>
</protein>
<name>A0A7G5BXT2_9BACL</name>
<dbReference type="NCBIfam" id="TIGR01440">
    <property type="entry name" value="TIGR01440 family protein"/>
    <property type="match status" value="1"/>
</dbReference>
<dbReference type="AlphaFoldDB" id="A0A7G5BXT2"/>
<dbReference type="EMBL" id="CP041969">
    <property type="protein sequence ID" value="QMV41766.1"/>
    <property type="molecule type" value="Genomic_DNA"/>
</dbReference>
<dbReference type="RefSeq" id="WP_182303104.1">
    <property type="nucleotide sequence ID" value="NZ_CP041969.1"/>
</dbReference>
<dbReference type="PIRSF" id="PIRSF007510">
    <property type="entry name" value="UCP007510"/>
    <property type="match status" value="1"/>
</dbReference>
<dbReference type="InterPro" id="IPR006340">
    <property type="entry name" value="DUF436"/>
</dbReference>
<evidence type="ECO:0000313" key="2">
    <source>
        <dbReference type="EMBL" id="QMV41766.1"/>
    </source>
</evidence>
<dbReference type="Pfam" id="PF04260">
    <property type="entry name" value="DUF436"/>
    <property type="match status" value="1"/>
</dbReference>
<dbReference type="Proteomes" id="UP000515679">
    <property type="component" value="Chromosome"/>
</dbReference>
<proteinExistence type="inferred from homology"/>
<organism evidence="2 3">
    <name type="scientific">Cohnella cholangitidis</name>
    <dbReference type="NCBI Taxonomy" id="2598458"/>
    <lineage>
        <taxon>Bacteria</taxon>
        <taxon>Bacillati</taxon>
        <taxon>Bacillota</taxon>
        <taxon>Bacilli</taxon>
        <taxon>Bacillales</taxon>
        <taxon>Paenibacillaceae</taxon>
        <taxon>Cohnella</taxon>
    </lineage>
</organism>
<evidence type="ECO:0000313" key="3">
    <source>
        <dbReference type="Proteomes" id="UP000515679"/>
    </source>
</evidence>
<sequence length="183" mass="19897">MAQDSQSIADQVELLLNELVVTGGIRAGHLIVLGVSTSEVQGRRIGTSGAETVAEQIYEGVRRVREPLGFHVVWQCCEHLNRSLVVERAVAEAQGWTEVSAVPVPKAGGSMASYAYRQLKEPVLVEAVQVHAGIDIGETMIGMHLRPVAVPLRPTIRSIGQARVNMAMTRPKLIGARVPYTRR</sequence>
<accession>A0A7G5BXT2</accession>
<keyword evidence="3" id="KW-1185">Reference proteome</keyword>
<comment type="similarity">
    <text evidence="1">Belongs to the UPF0340 family.</text>
</comment>
<dbReference type="KEGG" id="cchl:FPL14_11655"/>